<evidence type="ECO:0000256" key="8">
    <source>
        <dbReference type="ARBA" id="ARBA00012016"/>
    </source>
</evidence>
<dbReference type="HOGENOM" id="CLU_094161_0_2_7"/>
<dbReference type="EMBL" id="CP003360">
    <property type="protein sequence ID" value="AFM28170.1"/>
    <property type="molecule type" value="Genomic_DNA"/>
</dbReference>
<dbReference type="OrthoDB" id="9788370at2"/>
<dbReference type="PANTHER" id="PTHR34848:SF1">
    <property type="entry name" value="BIFUNCTIONAL ADENOSYLCOBALAMIN BIOSYNTHESIS PROTEIN COBU"/>
    <property type="match status" value="1"/>
</dbReference>
<evidence type="ECO:0000256" key="5">
    <source>
        <dbReference type="ARBA" id="ARBA00004692"/>
    </source>
</evidence>
<evidence type="ECO:0000313" key="20">
    <source>
        <dbReference type="EMBL" id="AFM28170.1"/>
    </source>
</evidence>
<feature type="binding site" evidence="19">
    <location>
        <position position="83"/>
    </location>
    <ligand>
        <name>GTP</name>
        <dbReference type="ChEBI" id="CHEBI:37565"/>
    </ligand>
</feature>
<evidence type="ECO:0000256" key="6">
    <source>
        <dbReference type="ARBA" id="ARBA00005159"/>
    </source>
</evidence>
<evidence type="ECO:0000256" key="13">
    <source>
        <dbReference type="ARBA" id="ARBA00022777"/>
    </source>
</evidence>
<dbReference type="STRING" id="706587.Desti_5589"/>
<organism evidence="20 21">
    <name type="scientific">Desulfomonile tiedjei (strain ATCC 49306 / DSM 6799 / DCB-1)</name>
    <dbReference type="NCBI Taxonomy" id="706587"/>
    <lineage>
        <taxon>Bacteria</taxon>
        <taxon>Pseudomonadati</taxon>
        <taxon>Thermodesulfobacteriota</taxon>
        <taxon>Desulfomonilia</taxon>
        <taxon>Desulfomonilales</taxon>
        <taxon>Desulfomonilaceae</taxon>
        <taxon>Desulfomonile</taxon>
    </lineage>
</organism>
<dbReference type="RefSeq" id="WP_014813247.1">
    <property type="nucleotide sequence ID" value="NC_018025.1"/>
</dbReference>
<keyword evidence="11 20" id="KW-0808">Transferase</keyword>
<evidence type="ECO:0000256" key="2">
    <source>
        <dbReference type="ARBA" id="ARBA00000711"/>
    </source>
</evidence>
<comment type="pathway">
    <text evidence="6">Cofactor biosynthesis; adenosylcobalamin biosynthesis; adenosylcobalamin from cob(II)yrinate a,c-diamide: step 5/7.</text>
</comment>
<dbReference type="SUPFAM" id="SSF52540">
    <property type="entry name" value="P-loop containing nucleoside triphosphate hydrolases"/>
    <property type="match status" value="1"/>
</dbReference>
<accession>I4CF29</accession>
<comment type="similarity">
    <text evidence="7">Belongs to the CobU/CobP family.</text>
</comment>
<reference evidence="21" key="1">
    <citation type="submission" date="2012-06" db="EMBL/GenBank/DDBJ databases">
        <title>Complete sequence of chromosome of Desulfomonile tiedjei DSM 6799.</title>
        <authorList>
            <person name="Lucas S."/>
            <person name="Copeland A."/>
            <person name="Lapidus A."/>
            <person name="Glavina del Rio T."/>
            <person name="Dalin E."/>
            <person name="Tice H."/>
            <person name="Bruce D."/>
            <person name="Goodwin L."/>
            <person name="Pitluck S."/>
            <person name="Peters L."/>
            <person name="Ovchinnikova G."/>
            <person name="Zeytun A."/>
            <person name="Lu M."/>
            <person name="Kyrpides N."/>
            <person name="Mavromatis K."/>
            <person name="Ivanova N."/>
            <person name="Brettin T."/>
            <person name="Detter J.C."/>
            <person name="Han C."/>
            <person name="Larimer F."/>
            <person name="Land M."/>
            <person name="Hauser L."/>
            <person name="Markowitz V."/>
            <person name="Cheng J.-F."/>
            <person name="Hugenholtz P."/>
            <person name="Woyke T."/>
            <person name="Wu D."/>
            <person name="Spring S."/>
            <person name="Schroeder M."/>
            <person name="Brambilla E."/>
            <person name="Klenk H.-P."/>
            <person name="Eisen J.A."/>
        </authorList>
    </citation>
    <scope>NUCLEOTIDE SEQUENCE [LARGE SCALE GENOMIC DNA]</scope>
    <source>
        <strain evidence="21">ATCC 49306 / DSM 6799 / DCB-1</strain>
    </source>
</reference>
<keyword evidence="12 19" id="KW-0547">Nucleotide-binding</keyword>
<evidence type="ECO:0000256" key="14">
    <source>
        <dbReference type="ARBA" id="ARBA00022840"/>
    </source>
</evidence>
<comment type="function">
    <text evidence="4">Catalyzes ATP-dependent phosphorylation of adenosylcobinamide and addition of GMP to adenosylcobinamide phosphate.</text>
</comment>
<evidence type="ECO:0000256" key="19">
    <source>
        <dbReference type="PIRSR" id="PIRSR006135-2"/>
    </source>
</evidence>
<dbReference type="UniPathway" id="UPA00148">
    <property type="reaction ID" value="UER00236"/>
</dbReference>
<dbReference type="Proteomes" id="UP000006055">
    <property type="component" value="Chromosome"/>
</dbReference>
<name>I4CF29_DESTA</name>
<evidence type="ECO:0000256" key="9">
    <source>
        <dbReference type="ARBA" id="ARBA00012523"/>
    </source>
</evidence>
<dbReference type="Pfam" id="PF02283">
    <property type="entry name" value="CobU"/>
    <property type="match status" value="1"/>
</dbReference>
<evidence type="ECO:0000256" key="3">
    <source>
        <dbReference type="ARBA" id="ARBA00001522"/>
    </source>
</evidence>
<feature type="binding site" evidence="19">
    <location>
        <begin position="51"/>
        <end position="54"/>
    </location>
    <ligand>
        <name>GTP</name>
        <dbReference type="ChEBI" id="CHEBI:37565"/>
    </ligand>
</feature>
<dbReference type="PATRIC" id="fig|706587.4.peg.6304"/>
<dbReference type="InterPro" id="IPR027417">
    <property type="entry name" value="P-loop_NTPase"/>
</dbReference>
<dbReference type="PANTHER" id="PTHR34848">
    <property type="match status" value="1"/>
</dbReference>
<keyword evidence="13 20" id="KW-0418">Kinase</keyword>
<protein>
    <recommendedName>
        <fullName evidence="16">Adenosylcobinamide kinase</fullName>
        <ecNumber evidence="8">2.7.1.156</ecNumber>
        <ecNumber evidence="9">2.7.7.62</ecNumber>
    </recommendedName>
    <alternativeName>
        <fullName evidence="17">Adenosylcobinamide-phosphate guanylyltransferase</fullName>
    </alternativeName>
</protein>
<keyword evidence="14" id="KW-0067">ATP-binding</keyword>
<dbReference type="Gene3D" id="3.40.50.300">
    <property type="entry name" value="P-loop containing nucleotide triphosphate hydrolases"/>
    <property type="match status" value="1"/>
</dbReference>
<dbReference type="InterPro" id="IPR003203">
    <property type="entry name" value="CobU/CobP"/>
</dbReference>
<dbReference type="CDD" id="cd00544">
    <property type="entry name" value="CobU"/>
    <property type="match status" value="1"/>
</dbReference>
<comment type="catalytic activity">
    <reaction evidence="3">
        <text>adenosylcob(III)inamide + GTP = adenosylcob(III)inamide phosphate + GDP + H(+)</text>
        <dbReference type="Rhea" id="RHEA:15765"/>
        <dbReference type="ChEBI" id="CHEBI:2480"/>
        <dbReference type="ChEBI" id="CHEBI:15378"/>
        <dbReference type="ChEBI" id="CHEBI:37565"/>
        <dbReference type="ChEBI" id="CHEBI:58189"/>
        <dbReference type="ChEBI" id="CHEBI:58502"/>
        <dbReference type="EC" id="2.7.1.156"/>
    </reaction>
</comment>
<dbReference type="KEGG" id="dti:Desti_5589"/>
<feature type="binding site" evidence="19">
    <location>
        <begin position="9"/>
        <end position="16"/>
    </location>
    <ligand>
        <name>GTP</name>
        <dbReference type="ChEBI" id="CHEBI:37565"/>
    </ligand>
</feature>
<evidence type="ECO:0000256" key="4">
    <source>
        <dbReference type="ARBA" id="ARBA00003889"/>
    </source>
</evidence>
<dbReference type="EC" id="2.7.1.156" evidence="8"/>
<dbReference type="eggNOG" id="COG2087">
    <property type="taxonomic scope" value="Bacteria"/>
</dbReference>
<evidence type="ECO:0000256" key="16">
    <source>
        <dbReference type="ARBA" id="ARBA00029570"/>
    </source>
</evidence>
<proteinExistence type="inferred from homology"/>
<feature type="binding site" evidence="19">
    <location>
        <position position="63"/>
    </location>
    <ligand>
        <name>GTP</name>
        <dbReference type="ChEBI" id="CHEBI:37565"/>
    </ligand>
</feature>
<sequence>MARIVLITGGSRSGKSDYALNLAESLPGSRGFIATCQPKDAEMAERVRKHREQRSDRLWDTIEEPVAIAPILAQSRHSVYLVDCLTLWISNLMYQASLQEKDFTEYELISVVGELLDACSLSNATVVFVTNEVGSGIVPENPLGRLYRDLVGRCNQIIATKADEVMLVACGLPLTLKERTSL</sequence>
<dbReference type="GO" id="GO:0009236">
    <property type="term" value="P:cobalamin biosynthetic process"/>
    <property type="evidence" value="ECO:0007669"/>
    <property type="project" value="UniProtKB-UniPathway"/>
</dbReference>
<evidence type="ECO:0000256" key="17">
    <source>
        <dbReference type="ARBA" id="ARBA00030571"/>
    </source>
</evidence>
<comment type="catalytic activity">
    <reaction evidence="1">
        <text>adenosylcob(III)inamide + ATP = adenosylcob(III)inamide phosphate + ADP + H(+)</text>
        <dbReference type="Rhea" id="RHEA:15769"/>
        <dbReference type="ChEBI" id="CHEBI:2480"/>
        <dbReference type="ChEBI" id="CHEBI:15378"/>
        <dbReference type="ChEBI" id="CHEBI:30616"/>
        <dbReference type="ChEBI" id="CHEBI:58502"/>
        <dbReference type="ChEBI" id="CHEBI:456216"/>
        <dbReference type="EC" id="2.7.1.156"/>
    </reaction>
</comment>
<dbReference type="PIRSF" id="PIRSF006135">
    <property type="entry name" value="CobU"/>
    <property type="match status" value="1"/>
</dbReference>
<evidence type="ECO:0000256" key="18">
    <source>
        <dbReference type="PIRSR" id="PIRSR006135-1"/>
    </source>
</evidence>
<keyword evidence="15 19" id="KW-0342">GTP-binding</keyword>
<evidence type="ECO:0000256" key="12">
    <source>
        <dbReference type="ARBA" id="ARBA00022741"/>
    </source>
</evidence>
<dbReference type="GO" id="GO:0005525">
    <property type="term" value="F:GTP binding"/>
    <property type="evidence" value="ECO:0007669"/>
    <property type="project" value="UniProtKB-KW"/>
</dbReference>
<evidence type="ECO:0000313" key="21">
    <source>
        <dbReference type="Proteomes" id="UP000006055"/>
    </source>
</evidence>
<comment type="pathway">
    <text evidence="5">Cofactor biosynthesis; adenosylcobalamin biosynthesis; adenosylcobalamin from cob(II)yrinate a,c-diamide: step 6/7.</text>
</comment>
<feature type="active site" description="GMP-histidine intermediate" evidence="18">
    <location>
        <position position="50"/>
    </location>
</feature>
<dbReference type="AlphaFoldDB" id="I4CF29"/>
<keyword evidence="20" id="KW-0548">Nucleotidyltransferase</keyword>
<evidence type="ECO:0000256" key="11">
    <source>
        <dbReference type="ARBA" id="ARBA00022679"/>
    </source>
</evidence>
<evidence type="ECO:0000256" key="10">
    <source>
        <dbReference type="ARBA" id="ARBA00022573"/>
    </source>
</evidence>
<dbReference type="NCBIfam" id="NF004469">
    <property type="entry name" value="PRK05800.1"/>
    <property type="match status" value="1"/>
</dbReference>
<evidence type="ECO:0000256" key="15">
    <source>
        <dbReference type="ARBA" id="ARBA00023134"/>
    </source>
</evidence>
<keyword evidence="21" id="KW-1185">Reference proteome</keyword>
<dbReference type="GO" id="GO:0008820">
    <property type="term" value="F:cobinamide phosphate guanylyltransferase activity"/>
    <property type="evidence" value="ECO:0007669"/>
    <property type="project" value="UniProtKB-EC"/>
</dbReference>
<keyword evidence="10" id="KW-0169">Cobalamin biosynthesis</keyword>
<gene>
    <name evidence="20" type="ordered locus">Desti_5589</name>
</gene>
<dbReference type="GO" id="GO:0005524">
    <property type="term" value="F:ATP binding"/>
    <property type="evidence" value="ECO:0007669"/>
    <property type="project" value="UniProtKB-KW"/>
</dbReference>
<dbReference type="GO" id="GO:0043752">
    <property type="term" value="F:adenosylcobinamide kinase activity"/>
    <property type="evidence" value="ECO:0007669"/>
    <property type="project" value="UniProtKB-EC"/>
</dbReference>
<comment type="catalytic activity">
    <reaction evidence="2">
        <text>adenosylcob(III)inamide phosphate + GTP + H(+) = adenosylcob(III)inamide-GDP + diphosphate</text>
        <dbReference type="Rhea" id="RHEA:22712"/>
        <dbReference type="ChEBI" id="CHEBI:15378"/>
        <dbReference type="ChEBI" id="CHEBI:33019"/>
        <dbReference type="ChEBI" id="CHEBI:37565"/>
        <dbReference type="ChEBI" id="CHEBI:58502"/>
        <dbReference type="ChEBI" id="CHEBI:60487"/>
        <dbReference type="EC" id="2.7.7.62"/>
    </reaction>
</comment>
<evidence type="ECO:0000256" key="7">
    <source>
        <dbReference type="ARBA" id="ARBA00007490"/>
    </source>
</evidence>
<dbReference type="EC" id="2.7.7.62" evidence="9"/>
<evidence type="ECO:0000256" key="1">
    <source>
        <dbReference type="ARBA" id="ARBA00000312"/>
    </source>
</evidence>